<dbReference type="OrthoDB" id="9788689at2"/>
<dbReference type="Gene3D" id="3.40.800.10">
    <property type="entry name" value="Ureohydrolase domain"/>
    <property type="match status" value="1"/>
</dbReference>
<keyword evidence="2" id="KW-0378">Hydrolase</keyword>
<keyword evidence="4" id="KW-0464">Manganese</keyword>
<evidence type="ECO:0000256" key="5">
    <source>
        <dbReference type="PROSITE-ProRule" id="PRU00742"/>
    </source>
</evidence>
<evidence type="ECO:0000256" key="2">
    <source>
        <dbReference type="ARBA" id="ARBA00022801"/>
    </source>
</evidence>
<dbReference type="Pfam" id="PF00491">
    <property type="entry name" value="Arginase"/>
    <property type="match status" value="1"/>
</dbReference>
<dbReference type="GO" id="GO:0046872">
    <property type="term" value="F:metal ion binding"/>
    <property type="evidence" value="ECO:0007669"/>
    <property type="project" value="UniProtKB-KW"/>
</dbReference>
<dbReference type="Proteomes" id="UP000243847">
    <property type="component" value="Chromosome sequence1"/>
</dbReference>
<dbReference type="RefSeq" id="WP_096380483.1">
    <property type="nucleotide sequence ID" value="NZ_AP017457.1"/>
</dbReference>
<evidence type="ECO:0000256" key="1">
    <source>
        <dbReference type="ARBA" id="ARBA00022723"/>
    </source>
</evidence>
<evidence type="ECO:0000313" key="6">
    <source>
        <dbReference type="EMBL" id="BAU98806.1"/>
    </source>
</evidence>
<dbReference type="EMBL" id="AP017457">
    <property type="protein sequence ID" value="BAU98806.1"/>
    <property type="molecule type" value="Genomic_DNA"/>
</dbReference>
<proteinExistence type="inferred from homology"/>
<reference evidence="6 7" key="1">
    <citation type="journal article" date="2016" name="Genome Announc.">
        <title>Complete Genome Sequence of Aurantimicrobium minutum Type Strain KNCT, a Planktonic Ultramicrobacterium Isolated from River Water.</title>
        <authorList>
            <person name="Nakai R."/>
            <person name="Fujisawa T."/>
            <person name="Nakamura Y."/>
            <person name="Nishide H."/>
            <person name="Uchiyama I."/>
            <person name="Baba T."/>
            <person name="Toyoda A."/>
            <person name="Fujiyama A."/>
            <person name="Naganuma T."/>
            <person name="Niki H."/>
        </authorList>
    </citation>
    <scope>NUCLEOTIDE SEQUENCE [LARGE SCALE GENOMIC DNA]</scope>
    <source>
        <strain evidence="6 7">KNC</strain>
    </source>
</reference>
<dbReference type="GO" id="GO:0033389">
    <property type="term" value="P:putrescine biosynthetic process from arginine, via agmatine"/>
    <property type="evidence" value="ECO:0007669"/>
    <property type="project" value="TreeGrafter"/>
</dbReference>
<evidence type="ECO:0000256" key="4">
    <source>
        <dbReference type="ARBA" id="ARBA00023211"/>
    </source>
</evidence>
<dbReference type="PIRSF" id="PIRSF036979">
    <property type="entry name" value="Arginase"/>
    <property type="match status" value="1"/>
</dbReference>
<comment type="similarity">
    <text evidence="5">Belongs to the arginase family.</text>
</comment>
<dbReference type="PANTHER" id="PTHR11358:SF35">
    <property type="entry name" value="FORMIMIDOYLGLUTAMASE"/>
    <property type="match status" value="1"/>
</dbReference>
<evidence type="ECO:0000256" key="3">
    <source>
        <dbReference type="ARBA" id="ARBA00022808"/>
    </source>
</evidence>
<dbReference type="PANTHER" id="PTHR11358">
    <property type="entry name" value="ARGINASE/AGMATINASE"/>
    <property type="match status" value="1"/>
</dbReference>
<dbReference type="InterPro" id="IPR006035">
    <property type="entry name" value="Ureohydrolase"/>
</dbReference>
<gene>
    <name evidence="6" type="ORF">AUMI_12640</name>
</gene>
<keyword evidence="3" id="KW-0369">Histidine metabolism</keyword>
<dbReference type="AlphaFoldDB" id="A0A173LV36"/>
<organism evidence="6 7">
    <name type="scientific">Aurantimicrobium minutum</name>
    <dbReference type="NCBI Taxonomy" id="708131"/>
    <lineage>
        <taxon>Bacteria</taxon>
        <taxon>Bacillati</taxon>
        <taxon>Actinomycetota</taxon>
        <taxon>Actinomycetes</taxon>
        <taxon>Micrococcales</taxon>
        <taxon>Microbacteriaceae</taxon>
        <taxon>Aurantimicrobium</taxon>
    </lineage>
</organism>
<dbReference type="SUPFAM" id="SSF52768">
    <property type="entry name" value="Arginase/deacetylase"/>
    <property type="match status" value="1"/>
</dbReference>
<accession>A0A173LV36</accession>
<dbReference type="GeneID" id="80451449"/>
<protein>
    <submittedName>
        <fullName evidence="6">Formiminoglutamase</fullName>
    </submittedName>
</protein>
<keyword evidence="1" id="KW-0479">Metal-binding</keyword>
<name>A0A173LV36_9MICO</name>
<dbReference type="GO" id="GO:0006547">
    <property type="term" value="P:L-histidine metabolic process"/>
    <property type="evidence" value="ECO:0007669"/>
    <property type="project" value="UniProtKB-KW"/>
</dbReference>
<sequence>MTKPSGLSHDALWPRAGGWPAPSELPAGTRIDVSLVGVPASQTSLSATNAHETPDAIRSALFRYSPALMQDRRLPEKGVRNNPDIVNLDELTVADFGNVSEPDSPAGEARTIAVMADAAKASELVIALGGDNSVTVAAALGAWGSDLSTAGLITLDAHYDLRDGVSNGSPVRRLIEAGLNPQRIVQIGIQDFANSVAYARRAHELGITVIHRDELARRPLAEIMSEALAIAGAAGGPVHVDLDVDVCDRSVAPACPASVPGGISAYELRQVARIAAAHPQVRSLDLTEIDATTDTPDGRTVRLAALCVLEALAGVSQR</sequence>
<evidence type="ECO:0000313" key="7">
    <source>
        <dbReference type="Proteomes" id="UP000243847"/>
    </source>
</evidence>
<dbReference type="GO" id="GO:0008783">
    <property type="term" value="F:agmatinase activity"/>
    <property type="evidence" value="ECO:0007669"/>
    <property type="project" value="TreeGrafter"/>
</dbReference>
<dbReference type="InterPro" id="IPR023696">
    <property type="entry name" value="Ureohydrolase_dom_sf"/>
</dbReference>
<dbReference type="KEGG" id="amin:AUMI_12640"/>
<dbReference type="PROSITE" id="PS51409">
    <property type="entry name" value="ARGINASE_2"/>
    <property type="match status" value="1"/>
</dbReference>